<sequence length="326" mass="37010">MDETVFRHGKRPGKGLFLVGNSQFPTLARKVRACLNERMKICAITMVYRDHWALGQWYRHFARQLGAEHLYVVAHGADPEIARICPGASILTIPRDDLSRFDTRRGDMLNAFQNGLNQIYDWVIRTDADELICLDPERFDGFADFFARQRRSAVFSLGLNLGERAEDAALSGDEPVLKHRQSAVFTGNYSKAWAVRNRIGLKAHGVQLRPARVESFPFIMPRGVYLVHLKYANSAALARAAEHRREVADQPGLGNPGQAWLNPGTDSRRFFKQFEALPELPWEEAEPRAYADISTEPVRETGPGVVRARRDTPRIRTRLPDWFSAL</sequence>
<organism evidence="1 2">
    <name type="scientific">Ruegeria pomeroyi</name>
    <dbReference type="NCBI Taxonomy" id="89184"/>
    <lineage>
        <taxon>Bacteria</taxon>
        <taxon>Pseudomonadati</taxon>
        <taxon>Pseudomonadota</taxon>
        <taxon>Alphaproteobacteria</taxon>
        <taxon>Rhodobacterales</taxon>
        <taxon>Roseobacteraceae</taxon>
        <taxon>Ruegeria</taxon>
    </lineage>
</organism>
<name>A0A9Q3WJX0_9RHOB</name>
<proteinExistence type="predicted"/>
<gene>
    <name evidence="1" type="ORF">KBY27_05020</name>
</gene>
<comment type="caution">
    <text evidence="1">The sequence shown here is derived from an EMBL/GenBank/DDBJ whole genome shotgun (WGS) entry which is preliminary data.</text>
</comment>
<dbReference type="AlphaFoldDB" id="A0A9Q3WJX0"/>
<accession>A0A9Q3WJX0</accession>
<dbReference type="Proteomes" id="UP000813672">
    <property type="component" value="Unassembled WGS sequence"/>
</dbReference>
<dbReference type="Pfam" id="PF13704">
    <property type="entry name" value="Glyco_tranf_2_4"/>
    <property type="match status" value="1"/>
</dbReference>
<reference evidence="1" key="1">
    <citation type="journal article" date="2021" name="Environ. Microbiol.">
        <title>Cryptic niche differentiation of novel sediment ecotypes of Rugeria pomeroyi correlates with nitrate respiration.</title>
        <authorList>
            <person name="Lin X."/>
            <person name="McNichol J."/>
            <person name="Chu X."/>
            <person name="Qian Y."/>
            <person name="Luo H."/>
        </authorList>
    </citation>
    <scope>NUCLEOTIDE SEQUENCE</scope>
    <source>
        <strain evidence="1">SZCCDBB064</strain>
    </source>
</reference>
<dbReference type="EMBL" id="JAGQAF010000002">
    <property type="protein sequence ID" value="MCE8536812.1"/>
    <property type="molecule type" value="Genomic_DNA"/>
</dbReference>
<evidence type="ECO:0000313" key="1">
    <source>
        <dbReference type="EMBL" id="MCE8536812.1"/>
    </source>
</evidence>
<protein>
    <submittedName>
        <fullName evidence="1">Glycosyltransferase family 2 protein</fullName>
    </submittedName>
</protein>
<evidence type="ECO:0000313" key="2">
    <source>
        <dbReference type="Proteomes" id="UP000813672"/>
    </source>
</evidence>